<proteinExistence type="predicted"/>
<reference evidence="1 2" key="1">
    <citation type="journal article" date="2019" name="Nat. Ecol. Evol.">
        <title>Megaphylogeny resolves global patterns of mushroom evolution.</title>
        <authorList>
            <person name="Varga T."/>
            <person name="Krizsan K."/>
            <person name="Foldi C."/>
            <person name="Dima B."/>
            <person name="Sanchez-Garcia M."/>
            <person name="Sanchez-Ramirez S."/>
            <person name="Szollosi G.J."/>
            <person name="Szarkandi J.G."/>
            <person name="Papp V."/>
            <person name="Albert L."/>
            <person name="Andreopoulos W."/>
            <person name="Angelini C."/>
            <person name="Antonin V."/>
            <person name="Barry K.W."/>
            <person name="Bougher N.L."/>
            <person name="Buchanan P."/>
            <person name="Buyck B."/>
            <person name="Bense V."/>
            <person name="Catcheside P."/>
            <person name="Chovatia M."/>
            <person name="Cooper J."/>
            <person name="Damon W."/>
            <person name="Desjardin D."/>
            <person name="Finy P."/>
            <person name="Geml J."/>
            <person name="Haridas S."/>
            <person name="Hughes K."/>
            <person name="Justo A."/>
            <person name="Karasinski D."/>
            <person name="Kautmanova I."/>
            <person name="Kiss B."/>
            <person name="Kocsube S."/>
            <person name="Kotiranta H."/>
            <person name="LaButti K.M."/>
            <person name="Lechner B.E."/>
            <person name="Liimatainen K."/>
            <person name="Lipzen A."/>
            <person name="Lukacs Z."/>
            <person name="Mihaltcheva S."/>
            <person name="Morgado L.N."/>
            <person name="Niskanen T."/>
            <person name="Noordeloos M.E."/>
            <person name="Ohm R.A."/>
            <person name="Ortiz-Santana B."/>
            <person name="Ovrebo C."/>
            <person name="Racz N."/>
            <person name="Riley R."/>
            <person name="Savchenko A."/>
            <person name="Shiryaev A."/>
            <person name="Soop K."/>
            <person name="Spirin V."/>
            <person name="Szebenyi C."/>
            <person name="Tomsovsky M."/>
            <person name="Tulloss R.E."/>
            <person name="Uehling J."/>
            <person name="Grigoriev I.V."/>
            <person name="Vagvolgyi C."/>
            <person name="Papp T."/>
            <person name="Martin F.M."/>
            <person name="Miettinen O."/>
            <person name="Hibbett D.S."/>
            <person name="Nagy L.G."/>
        </authorList>
    </citation>
    <scope>NUCLEOTIDE SEQUENCE [LARGE SCALE GENOMIC DNA]</scope>
    <source>
        <strain evidence="1 2">NL-1719</strain>
    </source>
</reference>
<name>A0ACD3BC19_9AGAR</name>
<protein>
    <submittedName>
        <fullName evidence="1">Uncharacterized protein</fullName>
    </submittedName>
</protein>
<gene>
    <name evidence="1" type="ORF">BDN72DRAFT_832262</name>
</gene>
<evidence type="ECO:0000313" key="2">
    <source>
        <dbReference type="Proteomes" id="UP000308600"/>
    </source>
</evidence>
<accession>A0ACD3BC19</accession>
<sequence>MFPDIHAGFHDGDPGDDGTSTIHQLHFSDSEGSEDEGADDHPGDYSARMEELMGDDEADAQDVDEDDEGGFVYDGLDAVDLSDNYQNQLREVLGTEIDEDEHDAKEVEHSLVIETSPPDDDDDPLLNDSLSDRALSSGSLDPSYALTPPRFDSPGPNETQSRLARPFLHPNVSRLRSYTPQGSPLPSTGSYGTHSHIFDGTSPSPSHFDSMSRASSNSNMVGAGAIPRINGNSNLSPRDVFKWTDLRNITHHVFSSKAQQKASSILGVPSIGSPTVLAANGYICVGTDEGCTSIYDFKQTLKCVCGSGNARPVGPVTALALSHDHTYVASGHSTGHIQLFELKNPQHPVRHVPPTTLSIVRSGRKEGHLQGSRIVNIGFVAGRHTAIVSADEHGLAFYHSLGKMLFMEASDTLRILGKYPDDGPVSRPMNTSAPNFALGKRRRTRYCVLAMMPLPLGTSPHPTDGYNIIAMLTPTKLVVVGLKPSPRTWFKYAREPEEGAPWGQRSRGKGTLIWFPSVEEKGHATNGKNGKTQETGTHPILAFSWGTSIHLIRVSESKVRQSVQNPRTGKTSVIEVGRISFEEVSKWSVEENVLAMQWLSGNQVVVMTQNKLEVYQPPSSKPIESIPFNALDLMSPTLAATIDGSIPYADSVGEVAHSVRVYKGKIFLLTRDKVQVGALLTWADHILSLVQGGNFLQAIELTRLYYIGVAPGNRNALPDDLNLRKEMIGGKMRDLMLASTQYAFSEERMTDGTHNTPDGRGVDRTSLFEGLVSTCCRACVALDDFDFLFEDLFQHYDDHGILRIYLLQLEHFVLNSEIRHVPPRITQQLIALHENDGRSDHVERIIWHIDPGCLDINQTIQICQRHHLYDALIYIYTRALRDYVAPVVELLGTIRKLQQNRRARLESSGQGKGFDPVLEPLILDAYKIYPYLADVLSGLTYPGEDPLPPDEALQAKKDIYSFLFFGRSSVWPPGDDAKLVLTADEEGGVEPTYPYARLLLRFDSESFLHTLDIAFEDSFLNDETQGISRLLVIKILLEILSSGNLSSSDVTFVHIFVARNVPKYPQFLNMSPNTLHTILVGLAEDPDESTREDRQLAAEFLLSVYNPHESDRIIELFESAGFWRILRNWHKQERRWVSLLSTFINDPDLRSSEIFRNIDEVLSLTTHVHKGSPPIELLQTVSDALPYLIRLNLGSTANLIDRHFPQLHGRAVELIGDSASYKQYLYLRHLLGPPQVEEDEDTTPPHNRPPLALVDKSLLRLYVSLICQYDRNDLIANLQFIPPDQIDWNDVREESDGHEAYDAVVWALDQRDGPQEAISQAEDYEQRLSLRIANLFGKAVPMNAEEQEDVERDAFNLEALGRVGKDICLARSNSNWTGNVEDLWFRLLHSQVRCVQKLASHVEPGLDTTQKKVLDQLRNLVQDTFSALVSISSSTAVSFPRLFKRLVGSVPTATGTSYNEVRAILTGMLESYRSDGDMLVITKHLVDRDLFERMTELARDRSYGWTPSRGICSGCRKSLAFSDSSPTSPPEQIIVSRTGTIYHKSCLPSN</sequence>
<dbReference type="Proteomes" id="UP000308600">
    <property type="component" value="Unassembled WGS sequence"/>
</dbReference>
<dbReference type="EMBL" id="ML208263">
    <property type="protein sequence ID" value="TFK75390.1"/>
    <property type="molecule type" value="Genomic_DNA"/>
</dbReference>
<evidence type="ECO:0000313" key="1">
    <source>
        <dbReference type="EMBL" id="TFK75390.1"/>
    </source>
</evidence>
<organism evidence="1 2">
    <name type="scientific">Pluteus cervinus</name>
    <dbReference type="NCBI Taxonomy" id="181527"/>
    <lineage>
        <taxon>Eukaryota</taxon>
        <taxon>Fungi</taxon>
        <taxon>Dikarya</taxon>
        <taxon>Basidiomycota</taxon>
        <taxon>Agaricomycotina</taxon>
        <taxon>Agaricomycetes</taxon>
        <taxon>Agaricomycetidae</taxon>
        <taxon>Agaricales</taxon>
        <taxon>Pluteineae</taxon>
        <taxon>Pluteaceae</taxon>
        <taxon>Pluteus</taxon>
    </lineage>
</organism>
<keyword evidence="2" id="KW-1185">Reference proteome</keyword>